<gene>
    <name evidence="1" type="ORF">EGYM00392_LOCUS39015</name>
</gene>
<dbReference type="EMBL" id="HBGA01104977">
    <property type="protein sequence ID" value="CAD9027880.1"/>
    <property type="molecule type" value="Transcribed_RNA"/>
</dbReference>
<sequence>MGGLSVIAERPLVTYGATSGTMQLYADIGPQAPMADAAERLGQRLQEHLNAAIHLEKKVLELLEGHEDVPQRKWHSFAHVLASQGTLDRMDNVHSFQKLATQYIRPMLTNLGQKLKEKNSEELMEWYRLYRAEIEGVCGLYTQVLEHRTHVHNRHLKGQINDLCPDLTSSPSLAQKALRAVLNTGVDAVACAMPTPRHFKELVQFHGALWDPVDRLQLRGLLGNGRIKHP</sequence>
<dbReference type="AlphaFoldDB" id="A0A7S1NN51"/>
<organism evidence="1">
    <name type="scientific">Eutreptiella gymnastica</name>
    <dbReference type="NCBI Taxonomy" id="73025"/>
    <lineage>
        <taxon>Eukaryota</taxon>
        <taxon>Discoba</taxon>
        <taxon>Euglenozoa</taxon>
        <taxon>Euglenida</taxon>
        <taxon>Spirocuta</taxon>
        <taxon>Euglenophyceae</taxon>
        <taxon>Eutreptiales</taxon>
        <taxon>Eutreptiaceae</taxon>
        <taxon>Eutreptiella</taxon>
    </lineage>
</organism>
<name>A0A7S1NN51_9EUGL</name>
<accession>A0A7S1NN51</accession>
<reference evidence="1" key="1">
    <citation type="submission" date="2021-01" db="EMBL/GenBank/DDBJ databases">
        <authorList>
            <person name="Corre E."/>
            <person name="Pelletier E."/>
            <person name="Niang G."/>
            <person name="Scheremetjew M."/>
            <person name="Finn R."/>
            <person name="Kale V."/>
            <person name="Holt S."/>
            <person name="Cochrane G."/>
            <person name="Meng A."/>
            <person name="Brown T."/>
            <person name="Cohen L."/>
        </authorList>
    </citation>
    <scope>NUCLEOTIDE SEQUENCE</scope>
    <source>
        <strain evidence="1">NIES-381</strain>
    </source>
</reference>
<proteinExistence type="predicted"/>
<protein>
    <submittedName>
        <fullName evidence="1">Uncharacterized protein</fullName>
    </submittedName>
</protein>
<evidence type="ECO:0000313" key="1">
    <source>
        <dbReference type="EMBL" id="CAD9027880.1"/>
    </source>
</evidence>